<dbReference type="InterPro" id="IPR008278">
    <property type="entry name" value="4-PPantetheinyl_Trfase_dom"/>
</dbReference>
<dbReference type="AlphaFoldDB" id="A0A5C6EAK9"/>
<evidence type="ECO:0000256" key="1">
    <source>
        <dbReference type="ARBA" id="ARBA00010990"/>
    </source>
</evidence>
<evidence type="ECO:0000259" key="4">
    <source>
        <dbReference type="Pfam" id="PF22624"/>
    </source>
</evidence>
<comment type="similarity">
    <text evidence="1">Belongs to the P-Pant transferase superfamily. Gsp/Sfp/HetI/AcpT family.</text>
</comment>
<dbReference type="GO" id="GO:0000287">
    <property type="term" value="F:magnesium ion binding"/>
    <property type="evidence" value="ECO:0007669"/>
    <property type="project" value="InterPro"/>
</dbReference>
<comment type="caution">
    <text evidence="5">The sequence shown here is derived from an EMBL/GenBank/DDBJ whole genome shotgun (WGS) entry which is preliminary data.</text>
</comment>
<dbReference type="OrthoDB" id="9808281at2"/>
<dbReference type="EMBL" id="SJPY01000001">
    <property type="protein sequence ID" value="TWU45555.1"/>
    <property type="molecule type" value="Genomic_DNA"/>
</dbReference>
<proteinExistence type="inferred from homology"/>
<sequence>MKQLFTNHSRCPSKSVVRIWHATSSSTEPGLVEAFCDAQLSGEERQRAGHFRVATSRNQHIIGRGMVRHLLGHFACSPPIEPRSIELSVLQHGKPFVKHPSTLTHSFNVSHTDGLVLCGIGSQDHHLLGVDVERLERRTDTELADRYFSPPEVEYVRSFADGESRRHAFLRVWTLKEAFIKAIGTGLHTPLADFAFDDIDSSSPKIRILNEELDCGSNWQFFTFRPREPFVAAVAVSIADADTEVSLELQNFDSLVGSGSLD</sequence>
<evidence type="ECO:0000313" key="5">
    <source>
        <dbReference type="EMBL" id="TWU45555.1"/>
    </source>
</evidence>
<accession>A0A5C6EAK9</accession>
<gene>
    <name evidence="5" type="primary">sfp</name>
    <name evidence="5" type="ORF">Q31b_07300</name>
</gene>
<dbReference type="InterPro" id="IPR037143">
    <property type="entry name" value="4-PPantetheinyl_Trfase_dom_sf"/>
</dbReference>
<dbReference type="InterPro" id="IPR055066">
    <property type="entry name" value="AASDHPPT_N"/>
</dbReference>
<dbReference type="EC" id="2.7.8.-" evidence="5"/>
<evidence type="ECO:0000259" key="3">
    <source>
        <dbReference type="Pfam" id="PF01648"/>
    </source>
</evidence>
<dbReference type="Pfam" id="PF01648">
    <property type="entry name" value="ACPS"/>
    <property type="match status" value="1"/>
</dbReference>
<evidence type="ECO:0000256" key="2">
    <source>
        <dbReference type="ARBA" id="ARBA00022679"/>
    </source>
</evidence>
<dbReference type="Proteomes" id="UP000315471">
    <property type="component" value="Unassembled WGS sequence"/>
</dbReference>
<keyword evidence="2 5" id="KW-0808">Transferase</keyword>
<dbReference type="GO" id="GO:0005829">
    <property type="term" value="C:cytosol"/>
    <property type="evidence" value="ECO:0007669"/>
    <property type="project" value="TreeGrafter"/>
</dbReference>
<dbReference type="PANTHER" id="PTHR12215:SF10">
    <property type="entry name" value="L-AMINOADIPATE-SEMIALDEHYDE DEHYDROGENASE-PHOSPHOPANTETHEINYL TRANSFERASE"/>
    <property type="match status" value="1"/>
</dbReference>
<dbReference type="Gene3D" id="3.90.470.20">
    <property type="entry name" value="4'-phosphopantetheinyl transferase domain"/>
    <property type="match status" value="2"/>
</dbReference>
<feature type="domain" description="4'-phosphopantetheinyl transferase N-terminal" evidence="4">
    <location>
        <begin position="39"/>
        <end position="116"/>
    </location>
</feature>
<protein>
    <submittedName>
        <fullName evidence="5">4'-phosphopantetheinyl transferase sfp</fullName>
        <ecNumber evidence="5">2.7.8.-</ecNumber>
    </submittedName>
</protein>
<dbReference type="Pfam" id="PF22624">
    <property type="entry name" value="AASDHPPT_N"/>
    <property type="match status" value="1"/>
</dbReference>
<name>A0A5C6EAK9_9BACT</name>
<dbReference type="RefSeq" id="WP_146598232.1">
    <property type="nucleotide sequence ID" value="NZ_SJPY01000001.1"/>
</dbReference>
<dbReference type="InterPro" id="IPR050559">
    <property type="entry name" value="P-Pant_transferase_sf"/>
</dbReference>
<dbReference type="GO" id="GO:0019878">
    <property type="term" value="P:lysine biosynthetic process via aminoadipic acid"/>
    <property type="evidence" value="ECO:0007669"/>
    <property type="project" value="TreeGrafter"/>
</dbReference>
<dbReference type="PANTHER" id="PTHR12215">
    <property type="entry name" value="PHOSPHOPANTETHEINE TRANSFERASE"/>
    <property type="match status" value="1"/>
</dbReference>
<feature type="domain" description="4'-phosphopantetheinyl transferase" evidence="3">
    <location>
        <begin position="128"/>
        <end position="233"/>
    </location>
</feature>
<dbReference type="SUPFAM" id="SSF56214">
    <property type="entry name" value="4'-phosphopantetheinyl transferase"/>
    <property type="match status" value="2"/>
</dbReference>
<dbReference type="GO" id="GO:0008897">
    <property type="term" value="F:holo-[acyl-carrier-protein] synthase activity"/>
    <property type="evidence" value="ECO:0007669"/>
    <property type="project" value="InterPro"/>
</dbReference>
<reference evidence="5 6" key="1">
    <citation type="submission" date="2019-02" db="EMBL/GenBank/DDBJ databases">
        <title>Deep-cultivation of Planctomycetes and their phenomic and genomic characterization uncovers novel biology.</title>
        <authorList>
            <person name="Wiegand S."/>
            <person name="Jogler M."/>
            <person name="Boedeker C."/>
            <person name="Pinto D."/>
            <person name="Vollmers J."/>
            <person name="Rivas-Marin E."/>
            <person name="Kohn T."/>
            <person name="Peeters S.H."/>
            <person name="Heuer A."/>
            <person name="Rast P."/>
            <person name="Oberbeckmann S."/>
            <person name="Bunk B."/>
            <person name="Jeske O."/>
            <person name="Meyerdierks A."/>
            <person name="Storesund J.E."/>
            <person name="Kallscheuer N."/>
            <person name="Luecker S."/>
            <person name="Lage O.M."/>
            <person name="Pohl T."/>
            <person name="Merkel B.J."/>
            <person name="Hornburger P."/>
            <person name="Mueller R.-W."/>
            <person name="Bruemmer F."/>
            <person name="Labrenz M."/>
            <person name="Spormann A.M."/>
            <person name="Op Den Camp H."/>
            <person name="Overmann J."/>
            <person name="Amann R."/>
            <person name="Jetten M.S.M."/>
            <person name="Mascher T."/>
            <person name="Medema M.H."/>
            <person name="Devos D.P."/>
            <person name="Kaster A.-K."/>
            <person name="Ovreas L."/>
            <person name="Rohde M."/>
            <person name="Galperin M.Y."/>
            <person name="Jogler C."/>
        </authorList>
    </citation>
    <scope>NUCLEOTIDE SEQUENCE [LARGE SCALE GENOMIC DNA]</scope>
    <source>
        <strain evidence="5 6">Q31b</strain>
    </source>
</reference>
<evidence type="ECO:0000313" key="6">
    <source>
        <dbReference type="Proteomes" id="UP000315471"/>
    </source>
</evidence>
<keyword evidence="6" id="KW-1185">Reference proteome</keyword>
<organism evidence="5 6">
    <name type="scientific">Novipirellula aureliae</name>
    <dbReference type="NCBI Taxonomy" id="2527966"/>
    <lineage>
        <taxon>Bacteria</taxon>
        <taxon>Pseudomonadati</taxon>
        <taxon>Planctomycetota</taxon>
        <taxon>Planctomycetia</taxon>
        <taxon>Pirellulales</taxon>
        <taxon>Pirellulaceae</taxon>
        <taxon>Novipirellula</taxon>
    </lineage>
</organism>